<proteinExistence type="predicted"/>
<accession>A0A9X5BD93</accession>
<dbReference type="Pfam" id="PF06855">
    <property type="entry name" value="YozE_SAM_like"/>
    <property type="match status" value="1"/>
</dbReference>
<dbReference type="RefSeq" id="WP_160558716.1">
    <property type="nucleotide sequence ID" value="NZ_QZDT01000003.1"/>
</dbReference>
<dbReference type="InterPro" id="IPR023089">
    <property type="entry name" value="YozE_SAM-like"/>
</dbReference>
<evidence type="ECO:0000313" key="2">
    <source>
        <dbReference type="EMBL" id="NBJ91626.1"/>
    </source>
</evidence>
<evidence type="ECO:0000313" key="3">
    <source>
        <dbReference type="Proteomes" id="UP001154420"/>
    </source>
</evidence>
<name>A0A9X5BD93_9FIRM</name>
<dbReference type="InterPro" id="IPR036806">
    <property type="entry name" value="YozE_SAM-like_sf"/>
</dbReference>
<reference evidence="2" key="1">
    <citation type="submission" date="2018-09" db="EMBL/GenBank/DDBJ databases">
        <title>Murine metabolic-syndrome-specific gut microbial biobank.</title>
        <authorList>
            <person name="Liu C."/>
        </authorList>
    </citation>
    <scope>NUCLEOTIDE SEQUENCE</scope>
    <source>
        <strain evidence="2">D42-62</strain>
    </source>
</reference>
<dbReference type="OrthoDB" id="2050727at2"/>
<keyword evidence="3" id="KW-1185">Reference proteome</keyword>
<feature type="domain" description="YozE SAM-like" evidence="1">
    <location>
        <begin position="3"/>
        <end position="65"/>
    </location>
</feature>
<dbReference type="SUPFAM" id="SSF140652">
    <property type="entry name" value="YozE-like"/>
    <property type="match status" value="1"/>
</dbReference>
<dbReference type="Proteomes" id="UP001154420">
    <property type="component" value="Unassembled WGS sequence"/>
</dbReference>
<organism evidence="2 3">
    <name type="scientific">Parablautia muri</name>
    <dbReference type="NCBI Taxonomy" id="2320879"/>
    <lineage>
        <taxon>Bacteria</taxon>
        <taxon>Bacillati</taxon>
        <taxon>Bacillota</taxon>
        <taxon>Clostridia</taxon>
        <taxon>Lachnospirales</taxon>
        <taxon>Lachnospiraceae</taxon>
        <taxon>Parablautia</taxon>
    </lineage>
</organism>
<dbReference type="Gene3D" id="1.10.150.260">
    <property type="entry name" value="YozE SAM-like"/>
    <property type="match status" value="1"/>
</dbReference>
<protein>
    <recommendedName>
        <fullName evidence="1">YozE SAM-like domain-containing protein</fullName>
    </recommendedName>
</protein>
<gene>
    <name evidence="2" type="ORF">D5281_03225</name>
</gene>
<dbReference type="EMBL" id="QZDT01000003">
    <property type="protein sequence ID" value="NBJ91626.1"/>
    <property type="molecule type" value="Genomic_DNA"/>
</dbReference>
<sequence length="91" mass="10815">MVSFRKWMDQYKEERSPIGDLARDIAADDTFPKSSKADTLFEYMEECGACEGCFRAFYEAWGMYERERVGEKLFRRKWGAFASLREVDKHH</sequence>
<comment type="caution">
    <text evidence="2">The sequence shown here is derived from an EMBL/GenBank/DDBJ whole genome shotgun (WGS) entry which is preliminary data.</text>
</comment>
<dbReference type="AlphaFoldDB" id="A0A9X5BD93"/>
<evidence type="ECO:0000259" key="1">
    <source>
        <dbReference type="Pfam" id="PF06855"/>
    </source>
</evidence>